<name>A0A392PQ07_9FABA</name>
<dbReference type="AlphaFoldDB" id="A0A392PQ07"/>
<dbReference type="EMBL" id="LXQA010091315">
    <property type="protein sequence ID" value="MCI14183.1"/>
    <property type="molecule type" value="Genomic_DNA"/>
</dbReference>
<sequence length="95" mass="10553">MYTFVRCCKIRDSWAVAGLNRVISSRLQRFVSLSDLLLDVCSKEEDNNRLVLGKPGVRNCDGQFVLVHISSKKSVLTVIEGEGVALFEAIKLAIL</sequence>
<dbReference type="Proteomes" id="UP000265520">
    <property type="component" value="Unassembled WGS sequence"/>
</dbReference>
<reference evidence="1 2" key="1">
    <citation type="journal article" date="2018" name="Front. Plant Sci.">
        <title>Red Clover (Trifolium pratense) and Zigzag Clover (T. medium) - A Picture of Genomic Similarities and Differences.</title>
        <authorList>
            <person name="Dluhosova J."/>
            <person name="Istvanek J."/>
            <person name="Nedelnik J."/>
            <person name="Repkova J."/>
        </authorList>
    </citation>
    <scope>NUCLEOTIDE SEQUENCE [LARGE SCALE GENOMIC DNA]</scope>
    <source>
        <strain evidence="2">cv. 10/8</strain>
        <tissue evidence="1">Leaf</tissue>
    </source>
</reference>
<keyword evidence="2" id="KW-1185">Reference proteome</keyword>
<organism evidence="1 2">
    <name type="scientific">Trifolium medium</name>
    <dbReference type="NCBI Taxonomy" id="97028"/>
    <lineage>
        <taxon>Eukaryota</taxon>
        <taxon>Viridiplantae</taxon>
        <taxon>Streptophyta</taxon>
        <taxon>Embryophyta</taxon>
        <taxon>Tracheophyta</taxon>
        <taxon>Spermatophyta</taxon>
        <taxon>Magnoliopsida</taxon>
        <taxon>eudicotyledons</taxon>
        <taxon>Gunneridae</taxon>
        <taxon>Pentapetalae</taxon>
        <taxon>rosids</taxon>
        <taxon>fabids</taxon>
        <taxon>Fabales</taxon>
        <taxon>Fabaceae</taxon>
        <taxon>Papilionoideae</taxon>
        <taxon>50 kb inversion clade</taxon>
        <taxon>NPAAA clade</taxon>
        <taxon>Hologalegina</taxon>
        <taxon>IRL clade</taxon>
        <taxon>Trifolieae</taxon>
        <taxon>Trifolium</taxon>
    </lineage>
</organism>
<accession>A0A392PQ07</accession>
<comment type="caution">
    <text evidence="1">The sequence shown here is derived from an EMBL/GenBank/DDBJ whole genome shotgun (WGS) entry which is preliminary data.</text>
</comment>
<evidence type="ECO:0000313" key="1">
    <source>
        <dbReference type="EMBL" id="MCI14183.1"/>
    </source>
</evidence>
<proteinExistence type="predicted"/>
<feature type="non-terminal residue" evidence="1">
    <location>
        <position position="95"/>
    </location>
</feature>
<protein>
    <submittedName>
        <fullName evidence="1">Uncharacterized protein</fullName>
    </submittedName>
</protein>
<evidence type="ECO:0000313" key="2">
    <source>
        <dbReference type="Proteomes" id="UP000265520"/>
    </source>
</evidence>